<keyword evidence="3" id="KW-1185">Reference proteome</keyword>
<sequence length="314" mass="34044">MRFLLAYVNVTCCTIWMLILREIPVEAFPIQASSFRNRSNERQTENVMMRNFASISKSEETNSMLSSNDISGGLTIMTNGLSRRSTIGTLWKTTLVALTGVAVVNIPVASASAVSTTAPNRFEGFQRISTQFIAALGDPKSSSGNNAASDWGVWTVDPGPRGVRLEDSKTLERTQLGPYGWTFNSKDWWLEEHGLIMETPDFSLPTPGKYVVTGGRETTSILTVLDDGSWSLDGGATLADVTHLPCRAARYTPPKGTSANICTPSKANPSNFPVRPGALMPKVNGCDKQDYAVIFVIGKAKEDTAAEKLLAVEL</sequence>
<reference evidence="2" key="1">
    <citation type="journal article" date="2021" name="Sci. Rep.">
        <title>Diploid genomic architecture of Nitzschia inconspicua, an elite biomass production diatom.</title>
        <authorList>
            <person name="Oliver A."/>
            <person name="Podell S."/>
            <person name="Pinowska A."/>
            <person name="Traller J.C."/>
            <person name="Smith S.R."/>
            <person name="McClure R."/>
            <person name="Beliaev A."/>
            <person name="Bohutskyi P."/>
            <person name="Hill E.A."/>
            <person name="Rabines A."/>
            <person name="Zheng H."/>
            <person name="Allen L.Z."/>
            <person name="Kuo A."/>
            <person name="Grigoriev I.V."/>
            <person name="Allen A.E."/>
            <person name="Hazlebeck D."/>
            <person name="Allen E.E."/>
        </authorList>
    </citation>
    <scope>NUCLEOTIDE SEQUENCE</scope>
    <source>
        <strain evidence="2">Hildebrandi</strain>
    </source>
</reference>
<gene>
    <name evidence="2" type="ORF">IV203_023667</name>
</gene>
<dbReference type="OrthoDB" id="417848at2759"/>
<organism evidence="2 3">
    <name type="scientific">Nitzschia inconspicua</name>
    <dbReference type="NCBI Taxonomy" id="303405"/>
    <lineage>
        <taxon>Eukaryota</taxon>
        <taxon>Sar</taxon>
        <taxon>Stramenopiles</taxon>
        <taxon>Ochrophyta</taxon>
        <taxon>Bacillariophyta</taxon>
        <taxon>Bacillariophyceae</taxon>
        <taxon>Bacillariophycidae</taxon>
        <taxon>Bacillariales</taxon>
        <taxon>Bacillariaceae</taxon>
        <taxon>Nitzschia</taxon>
    </lineage>
</organism>
<evidence type="ECO:0000256" key="1">
    <source>
        <dbReference type="SAM" id="SignalP"/>
    </source>
</evidence>
<comment type="caution">
    <text evidence="2">The sequence shown here is derived from an EMBL/GenBank/DDBJ whole genome shotgun (WGS) entry which is preliminary data.</text>
</comment>
<proteinExistence type="predicted"/>
<feature type="signal peptide" evidence="1">
    <location>
        <begin position="1"/>
        <end position="27"/>
    </location>
</feature>
<dbReference type="Proteomes" id="UP000693970">
    <property type="component" value="Unassembled WGS sequence"/>
</dbReference>
<evidence type="ECO:0000313" key="2">
    <source>
        <dbReference type="EMBL" id="KAG7341714.1"/>
    </source>
</evidence>
<dbReference type="EMBL" id="JAGRRH010000026">
    <property type="protein sequence ID" value="KAG7341714.1"/>
    <property type="molecule type" value="Genomic_DNA"/>
</dbReference>
<feature type="chain" id="PRO_5039919845" evidence="1">
    <location>
        <begin position="28"/>
        <end position="314"/>
    </location>
</feature>
<protein>
    <submittedName>
        <fullName evidence="2">Uncharacterized protein</fullName>
    </submittedName>
</protein>
<name>A0A9K3PE35_9STRA</name>
<accession>A0A9K3PE35</accession>
<evidence type="ECO:0000313" key="3">
    <source>
        <dbReference type="Proteomes" id="UP000693970"/>
    </source>
</evidence>
<keyword evidence="1" id="KW-0732">Signal</keyword>
<dbReference type="AlphaFoldDB" id="A0A9K3PE35"/>
<reference evidence="2" key="2">
    <citation type="submission" date="2021-04" db="EMBL/GenBank/DDBJ databases">
        <authorList>
            <person name="Podell S."/>
        </authorList>
    </citation>
    <scope>NUCLEOTIDE SEQUENCE</scope>
    <source>
        <strain evidence="2">Hildebrandi</strain>
    </source>
</reference>